<feature type="domain" description="N-acetyltransferase" evidence="1">
    <location>
        <begin position="10"/>
        <end position="147"/>
    </location>
</feature>
<dbReference type="SUPFAM" id="SSF55729">
    <property type="entry name" value="Acyl-CoA N-acyltransferases (Nat)"/>
    <property type="match status" value="1"/>
</dbReference>
<keyword evidence="3" id="KW-1185">Reference proteome</keyword>
<dbReference type="InterPro" id="IPR052729">
    <property type="entry name" value="Acyl/Acetyltrans_Enzymes"/>
</dbReference>
<dbReference type="CDD" id="cd04301">
    <property type="entry name" value="NAT_SF"/>
    <property type="match status" value="1"/>
</dbReference>
<protein>
    <recommendedName>
        <fullName evidence="1">N-acetyltransferase domain-containing protein</fullName>
    </recommendedName>
</protein>
<dbReference type="EMBL" id="JASJQH010007242">
    <property type="protein sequence ID" value="KAK9711999.1"/>
    <property type="molecule type" value="Genomic_DNA"/>
</dbReference>
<dbReference type="Pfam" id="PF00583">
    <property type="entry name" value="Acetyltransf_1"/>
    <property type="match status" value="1"/>
</dbReference>
<dbReference type="InterPro" id="IPR016181">
    <property type="entry name" value="Acyl_CoA_acyltransferase"/>
</dbReference>
<dbReference type="Gene3D" id="3.40.630.90">
    <property type="match status" value="1"/>
</dbReference>
<evidence type="ECO:0000259" key="1">
    <source>
        <dbReference type="PROSITE" id="PS51186"/>
    </source>
</evidence>
<dbReference type="PROSITE" id="PS51186">
    <property type="entry name" value="GNAT"/>
    <property type="match status" value="1"/>
</dbReference>
<accession>A0ABR2W048</accession>
<organism evidence="2 3">
    <name type="scientific">Basidiobolus ranarum</name>
    <dbReference type="NCBI Taxonomy" id="34480"/>
    <lineage>
        <taxon>Eukaryota</taxon>
        <taxon>Fungi</taxon>
        <taxon>Fungi incertae sedis</taxon>
        <taxon>Zoopagomycota</taxon>
        <taxon>Entomophthoromycotina</taxon>
        <taxon>Basidiobolomycetes</taxon>
        <taxon>Basidiobolales</taxon>
        <taxon>Basidiobolaceae</taxon>
        <taxon>Basidiobolus</taxon>
    </lineage>
</organism>
<reference evidence="2 3" key="1">
    <citation type="submission" date="2023-04" db="EMBL/GenBank/DDBJ databases">
        <title>Genome of Basidiobolus ranarum AG-B5.</title>
        <authorList>
            <person name="Stajich J.E."/>
            <person name="Carter-House D."/>
            <person name="Gryganskyi A."/>
        </authorList>
    </citation>
    <scope>NUCLEOTIDE SEQUENCE [LARGE SCALE GENOMIC DNA]</scope>
    <source>
        <strain evidence="2 3">AG-B5</strain>
    </source>
</reference>
<evidence type="ECO:0000313" key="3">
    <source>
        <dbReference type="Proteomes" id="UP001479436"/>
    </source>
</evidence>
<name>A0ABR2W048_9FUNG</name>
<evidence type="ECO:0000313" key="2">
    <source>
        <dbReference type="EMBL" id="KAK9711999.1"/>
    </source>
</evidence>
<dbReference type="Gene3D" id="3.40.630.30">
    <property type="match status" value="1"/>
</dbReference>
<sequence>LNSKMPSEELVIKSATQESLKIIYQWGDNEGWNPGVHDWKTMYSTNPDGYFVGHLNDKPICCIAIFRYSHQVSYIGWYIVLKEYRGHGYGLTMFKYAMNLLKGYNIGLDGVVAQQSNYAKFGFVRHYDNEVYDGEFLGGINSILPLQDLKFVTMEHVSVDKIAEFEYEQTGILRLKWWKAWLEQPDLTTLALLDDKGSIVATVNSRLTGNGSQSITHLYATDAKYADAILVKSLKSLQSSVGDEKPLKYHLTLNNKNPQCNSVIEKFHLKHSISFGRMWTNGLPTGTKNENVYLSGSPECG</sequence>
<feature type="non-terminal residue" evidence="2">
    <location>
        <position position="1"/>
    </location>
</feature>
<dbReference type="PANTHER" id="PTHR47237:SF1">
    <property type="entry name" value="SLL0310 PROTEIN"/>
    <property type="match status" value="1"/>
</dbReference>
<dbReference type="InterPro" id="IPR000182">
    <property type="entry name" value="GNAT_dom"/>
</dbReference>
<dbReference type="Proteomes" id="UP001479436">
    <property type="component" value="Unassembled WGS sequence"/>
</dbReference>
<proteinExistence type="predicted"/>
<comment type="caution">
    <text evidence="2">The sequence shown here is derived from an EMBL/GenBank/DDBJ whole genome shotgun (WGS) entry which is preliminary data.</text>
</comment>
<gene>
    <name evidence="2" type="ORF">K7432_007434</name>
</gene>
<dbReference type="PANTHER" id="PTHR47237">
    <property type="entry name" value="SLL0310 PROTEIN"/>
    <property type="match status" value="1"/>
</dbReference>